<gene>
    <name evidence="4" type="ORF">PCOR1329_LOCUS24035</name>
</gene>
<dbReference type="SMART" id="SM00146">
    <property type="entry name" value="PI3Kc"/>
    <property type="match status" value="1"/>
</dbReference>
<sequence length="426" mass="47181">MAPVPALMLAPHSFRYRDQVPASVLQLPTSEARVLSSKERAPYLVLLEVETHRIGSFGPFGLRKGVGCCRRARPRDAEVTSGHAKGAEVDGDEEVSLIRMSSCEHREAVTGKLLEHDLRPKGIFKKEDWPQVVTRVQGSSQHGSKPGWHVVSMIVKSNADDVRQEELAYRLLRWFQHVFHRHKLRLWLQPFLIVATTYDGGVLETVANAISLSDLKKSYGSSWHSLKSYFETAFPLADQGAGGHPSRSEAIMNFIWSMAAYSIVCYVLAIRDRHNGNILIDERGHIRASSTSISASCSAVRPGEGCSRAWAALSTARALSSQTSWWRCSTWRVGSRSRSSGRPWRMDCWPCGRTPTSSWPCCSSAPWAPRTAARGASLIRAATPRRCWRTCAGAWGCPAARVGAREAAAAQRPWTRTRASGSGWTR</sequence>
<dbReference type="PROSITE" id="PS00916">
    <property type="entry name" value="PI3_4_KINASE_2"/>
    <property type="match status" value="1"/>
</dbReference>
<feature type="domain" description="PI3K/PI4K catalytic" evidence="3">
    <location>
        <begin position="130"/>
        <end position="286"/>
    </location>
</feature>
<dbReference type="Pfam" id="PF00454">
    <property type="entry name" value="PI3_PI4_kinase"/>
    <property type="match status" value="1"/>
</dbReference>
<accession>A0ABN9RZ33</accession>
<dbReference type="InterPro" id="IPR015433">
    <property type="entry name" value="PI3/4_kinase"/>
</dbReference>
<keyword evidence="5" id="KW-1185">Reference proteome</keyword>
<evidence type="ECO:0000313" key="5">
    <source>
        <dbReference type="Proteomes" id="UP001189429"/>
    </source>
</evidence>
<dbReference type="Gene3D" id="3.30.1010.10">
    <property type="entry name" value="Phosphatidylinositol 3-kinase Catalytic Subunit, Chain A, domain 4"/>
    <property type="match status" value="1"/>
</dbReference>
<dbReference type="InterPro" id="IPR036940">
    <property type="entry name" value="PI3/4_kinase_cat_sf"/>
</dbReference>
<keyword evidence="2" id="KW-0418">Kinase</keyword>
<proteinExistence type="predicted"/>
<dbReference type="PANTHER" id="PTHR10048">
    <property type="entry name" value="PHOSPHATIDYLINOSITOL KINASE"/>
    <property type="match status" value="1"/>
</dbReference>
<dbReference type="InterPro" id="IPR000403">
    <property type="entry name" value="PI3/4_kinase_cat_dom"/>
</dbReference>
<dbReference type="SUPFAM" id="SSF56112">
    <property type="entry name" value="Protein kinase-like (PK-like)"/>
    <property type="match status" value="1"/>
</dbReference>
<evidence type="ECO:0000256" key="1">
    <source>
        <dbReference type="ARBA" id="ARBA00022679"/>
    </source>
</evidence>
<evidence type="ECO:0000313" key="4">
    <source>
        <dbReference type="EMBL" id="CAK0823222.1"/>
    </source>
</evidence>
<name>A0ABN9RZ33_9DINO</name>
<dbReference type="Proteomes" id="UP001189429">
    <property type="component" value="Unassembled WGS sequence"/>
</dbReference>
<reference evidence="4" key="1">
    <citation type="submission" date="2023-10" db="EMBL/GenBank/DDBJ databases">
        <authorList>
            <person name="Chen Y."/>
            <person name="Shah S."/>
            <person name="Dougan E. K."/>
            <person name="Thang M."/>
            <person name="Chan C."/>
        </authorList>
    </citation>
    <scope>NUCLEOTIDE SEQUENCE [LARGE SCALE GENOMIC DNA]</scope>
</reference>
<organism evidence="4 5">
    <name type="scientific">Prorocentrum cordatum</name>
    <dbReference type="NCBI Taxonomy" id="2364126"/>
    <lineage>
        <taxon>Eukaryota</taxon>
        <taxon>Sar</taxon>
        <taxon>Alveolata</taxon>
        <taxon>Dinophyceae</taxon>
        <taxon>Prorocentrales</taxon>
        <taxon>Prorocentraceae</taxon>
        <taxon>Prorocentrum</taxon>
    </lineage>
</organism>
<keyword evidence="1" id="KW-0808">Transferase</keyword>
<dbReference type="InterPro" id="IPR018936">
    <property type="entry name" value="PI3/4_kinase_CS"/>
</dbReference>
<evidence type="ECO:0000256" key="2">
    <source>
        <dbReference type="ARBA" id="ARBA00022777"/>
    </source>
</evidence>
<protein>
    <recommendedName>
        <fullName evidence="3">PI3K/PI4K catalytic domain-containing protein</fullName>
    </recommendedName>
</protein>
<dbReference type="PROSITE" id="PS50290">
    <property type="entry name" value="PI3_4_KINASE_3"/>
    <property type="match status" value="1"/>
</dbReference>
<dbReference type="EMBL" id="CAUYUJ010008224">
    <property type="protein sequence ID" value="CAK0823222.1"/>
    <property type="molecule type" value="Genomic_DNA"/>
</dbReference>
<evidence type="ECO:0000259" key="3">
    <source>
        <dbReference type="PROSITE" id="PS50290"/>
    </source>
</evidence>
<dbReference type="InterPro" id="IPR011009">
    <property type="entry name" value="Kinase-like_dom_sf"/>
</dbReference>
<dbReference type="PANTHER" id="PTHR10048:SF22">
    <property type="entry name" value="PHOSPHATIDYLINOSITOL 4-KINASE BETA"/>
    <property type="match status" value="1"/>
</dbReference>
<dbReference type="Gene3D" id="1.10.1070.11">
    <property type="entry name" value="Phosphatidylinositol 3-/4-kinase, catalytic domain"/>
    <property type="match status" value="1"/>
</dbReference>
<comment type="caution">
    <text evidence="4">The sequence shown here is derived from an EMBL/GenBank/DDBJ whole genome shotgun (WGS) entry which is preliminary data.</text>
</comment>